<evidence type="ECO:0000256" key="2">
    <source>
        <dbReference type="SAM" id="Phobius"/>
    </source>
</evidence>
<organism evidence="3 4">
    <name type="scientific">Faecalispora sporosphaeroides</name>
    <dbReference type="NCBI Taxonomy" id="1549"/>
    <lineage>
        <taxon>Bacteria</taxon>
        <taxon>Bacillati</taxon>
        <taxon>Bacillota</taxon>
        <taxon>Clostridia</taxon>
        <taxon>Eubacteriales</taxon>
        <taxon>Oscillospiraceae</taxon>
        <taxon>Faecalispora</taxon>
    </lineage>
</organism>
<dbReference type="EMBL" id="SVNY01000006">
    <property type="protein sequence ID" value="MBE6834251.1"/>
    <property type="molecule type" value="Genomic_DNA"/>
</dbReference>
<sequence length="186" mass="20904">MDWKVFMDTATATLGGALIGVAGSIIMNWFGNRKGYKNIDAKIGTLENKTLVGFIHSKIGTLSNDTLSSQHKHIEEIINLKVGDLQNTTLSGQNITILNRVKELKDSYEAIQREEALKRQLLTGHQESIVQSLSVLGGFQKELIDLQNDKMALLKQVDELEQENAQLQEQVLELEEQLEIEQDMKL</sequence>
<proteinExistence type="predicted"/>
<feature type="coiled-coil region" evidence="1">
    <location>
        <begin position="143"/>
        <end position="184"/>
    </location>
</feature>
<comment type="caution">
    <text evidence="3">The sequence shown here is derived from an EMBL/GenBank/DDBJ whole genome shotgun (WGS) entry which is preliminary data.</text>
</comment>
<dbReference type="RefSeq" id="WP_326840763.1">
    <property type="nucleotide sequence ID" value="NZ_SVNY01000006.1"/>
</dbReference>
<keyword evidence="1" id="KW-0175">Coiled coil</keyword>
<evidence type="ECO:0000313" key="4">
    <source>
        <dbReference type="Proteomes" id="UP000754750"/>
    </source>
</evidence>
<accession>A0A928KWP1</accession>
<name>A0A928KWP1_9FIRM</name>
<evidence type="ECO:0000256" key="1">
    <source>
        <dbReference type="SAM" id="Coils"/>
    </source>
</evidence>
<evidence type="ECO:0000313" key="3">
    <source>
        <dbReference type="EMBL" id="MBE6834251.1"/>
    </source>
</evidence>
<feature type="transmembrane region" description="Helical" evidence="2">
    <location>
        <begin position="12"/>
        <end position="30"/>
    </location>
</feature>
<dbReference type="Proteomes" id="UP000754750">
    <property type="component" value="Unassembled WGS sequence"/>
</dbReference>
<gene>
    <name evidence="3" type="ORF">E7512_11865</name>
</gene>
<keyword evidence="2" id="KW-0472">Membrane</keyword>
<keyword evidence="2" id="KW-1133">Transmembrane helix</keyword>
<protein>
    <submittedName>
        <fullName evidence="3">Uncharacterized protein</fullName>
    </submittedName>
</protein>
<reference evidence="3" key="1">
    <citation type="submission" date="2019-04" db="EMBL/GenBank/DDBJ databases">
        <title>Evolution of Biomass-Degrading Anaerobic Consortia Revealed by Metagenomics.</title>
        <authorList>
            <person name="Peng X."/>
        </authorList>
    </citation>
    <scope>NUCLEOTIDE SEQUENCE</scope>
    <source>
        <strain evidence="3">SIG551</strain>
    </source>
</reference>
<dbReference type="AlphaFoldDB" id="A0A928KWP1"/>
<keyword evidence="2" id="KW-0812">Transmembrane</keyword>